<evidence type="ECO:0000313" key="2">
    <source>
        <dbReference type="EMBL" id="KAF2077534.1"/>
    </source>
</evidence>
<dbReference type="Proteomes" id="UP000695562">
    <property type="component" value="Unassembled WGS sequence"/>
</dbReference>
<dbReference type="Gene3D" id="3.90.1200.10">
    <property type="match status" value="1"/>
</dbReference>
<dbReference type="InterPro" id="IPR011009">
    <property type="entry name" value="Kinase-like_dom_sf"/>
</dbReference>
<dbReference type="SUPFAM" id="SSF56112">
    <property type="entry name" value="Protein kinase-like (PK-like)"/>
    <property type="match status" value="1"/>
</dbReference>
<comment type="caution">
    <text evidence="2">The sequence shown here is derived from an EMBL/GenBank/DDBJ whole genome shotgun (WGS) entry which is preliminary data.</text>
</comment>
<dbReference type="PANTHER" id="PTHR21310:SF15">
    <property type="entry name" value="AMINOGLYCOSIDE PHOSPHOTRANSFERASE DOMAIN-CONTAINING PROTEIN"/>
    <property type="match status" value="1"/>
</dbReference>
<protein>
    <recommendedName>
        <fullName evidence="1">Aminoglycoside phosphotransferase domain-containing protein</fullName>
    </recommendedName>
</protein>
<proteinExistence type="predicted"/>
<feature type="domain" description="Aminoglycoside phosphotransferase" evidence="1">
    <location>
        <begin position="30"/>
        <end position="293"/>
    </location>
</feature>
<dbReference type="InterPro" id="IPR002575">
    <property type="entry name" value="Aminoglycoside_PTrfase"/>
</dbReference>
<accession>A0A8J4VAV0</accession>
<gene>
    <name evidence="2" type="ORF">CYY_001152</name>
</gene>
<name>A0A8J4VAV0_9MYCE</name>
<evidence type="ECO:0000313" key="3">
    <source>
        <dbReference type="Proteomes" id="UP000695562"/>
    </source>
</evidence>
<dbReference type="EMBL" id="AJWJ01000026">
    <property type="protein sequence ID" value="KAF2077534.1"/>
    <property type="molecule type" value="Genomic_DNA"/>
</dbReference>
<dbReference type="InterPro" id="IPR051678">
    <property type="entry name" value="AGP_Transferase"/>
</dbReference>
<keyword evidence="3" id="KW-1185">Reference proteome</keyword>
<dbReference type="AlphaFoldDB" id="A0A8J4VAV0"/>
<organism evidence="2 3">
    <name type="scientific">Polysphondylium violaceum</name>
    <dbReference type="NCBI Taxonomy" id="133409"/>
    <lineage>
        <taxon>Eukaryota</taxon>
        <taxon>Amoebozoa</taxon>
        <taxon>Evosea</taxon>
        <taxon>Eumycetozoa</taxon>
        <taxon>Dictyostelia</taxon>
        <taxon>Dictyosteliales</taxon>
        <taxon>Dictyosteliaceae</taxon>
        <taxon>Polysphondylium</taxon>
    </lineage>
</organism>
<evidence type="ECO:0000259" key="1">
    <source>
        <dbReference type="Pfam" id="PF01636"/>
    </source>
</evidence>
<dbReference type="Pfam" id="PF01636">
    <property type="entry name" value="APH"/>
    <property type="match status" value="1"/>
</dbReference>
<reference evidence="2" key="1">
    <citation type="submission" date="2020-01" db="EMBL/GenBank/DDBJ databases">
        <title>Development of genomics and gene disruption for Polysphondylium violaceum indicates a role for the polyketide synthase stlB in stalk morphogenesis.</title>
        <authorList>
            <person name="Narita B."/>
            <person name="Kawabe Y."/>
            <person name="Kin K."/>
            <person name="Saito T."/>
            <person name="Gibbs R."/>
            <person name="Kuspa A."/>
            <person name="Muzny D."/>
            <person name="Queller D."/>
            <person name="Richards S."/>
            <person name="Strassman J."/>
            <person name="Sucgang R."/>
            <person name="Worley K."/>
            <person name="Schaap P."/>
        </authorList>
    </citation>
    <scope>NUCLEOTIDE SEQUENCE</scope>
    <source>
        <strain evidence="2">QSvi11</strain>
    </source>
</reference>
<sequence>MSILDDINKIISKHYFNNDAVENVSSKYEIKDCSKGCDNNVFAITFKHDSSRIIIRKPKSIDCDTPAMHTPLMQSIVMKLYASVGVSVPSLIFLDENDEYSIETYMPENDLGEIYIKPTDMNDVDKQNIFTHIGRELGKMHSIKTCGYGDIKYYSKSSNDGDTPQLEGNLTEWIQFFNQDVPDQIESCLKNDYYLLNILQHYASVDQVVNDLHSLFNQAKQYLLSFNQPCLVHADVCSNNIRVSKESISDGTVTSLKYIGLIDFADGKSGDGLYDIGRILHHVYGDWSFIECIEQGYFQGDNSGKFSIDQQRIIVFYALSFCIWLLDISENNQEIIKYNTILNNLLKLYRKMK</sequence>
<dbReference type="PANTHER" id="PTHR21310">
    <property type="entry name" value="AMINOGLYCOSIDE PHOSPHOTRANSFERASE-RELATED-RELATED"/>
    <property type="match status" value="1"/>
</dbReference>
<dbReference type="OrthoDB" id="9983621at2759"/>